<feature type="domain" description="HTH cro/C1-type" evidence="1">
    <location>
        <begin position="7"/>
        <end position="62"/>
    </location>
</feature>
<dbReference type="InterPro" id="IPR001387">
    <property type="entry name" value="Cro/C1-type_HTH"/>
</dbReference>
<dbReference type="SUPFAM" id="SSF47413">
    <property type="entry name" value="lambda repressor-like DNA-binding domains"/>
    <property type="match status" value="1"/>
</dbReference>
<organism evidence="2 3">
    <name type="scientific">Paenibacillus radicis</name>
    <name type="common">ex Xue et al. 2023</name>
    <dbReference type="NCBI Taxonomy" id="2972489"/>
    <lineage>
        <taxon>Bacteria</taxon>
        <taxon>Bacillati</taxon>
        <taxon>Bacillota</taxon>
        <taxon>Bacilli</taxon>
        <taxon>Bacillales</taxon>
        <taxon>Paenibacillaceae</taxon>
        <taxon>Paenibacillus</taxon>
    </lineage>
</organism>
<proteinExistence type="predicted"/>
<dbReference type="Gene3D" id="1.10.260.40">
    <property type="entry name" value="lambda repressor-like DNA-binding domains"/>
    <property type="match status" value="1"/>
</dbReference>
<sequence>MISYNPLLKVIEQDGVTFKELIESHGFSSRTLAKIRKGESVTLETIERLCFILKIPIQNVVEILDENGEKFKR</sequence>
<evidence type="ECO:0000313" key="3">
    <source>
        <dbReference type="Proteomes" id="UP001300012"/>
    </source>
</evidence>
<dbReference type="InterPro" id="IPR010982">
    <property type="entry name" value="Lambda_DNA-bd_dom_sf"/>
</dbReference>
<evidence type="ECO:0000313" key="2">
    <source>
        <dbReference type="EMBL" id="MCR8634578.1"/>
    </source>
</evidence>
<dbReference type="EMBL" id="JANQBD010000020">
    <property type="protein sequence ID" value="MCR8634578.1"/>
    <property type="molecule type" value="Genomic_DNA"/>
</dbReference>
<dbReference type="Proteomes" id="UP001300012">
    <property type="component" value="Unassembled WGS sequence"/>
</dbReference>
<protein>
    <submittedName>
        <fullName evidence="2">Helix-turn-helix transcriptional regulator</fullName>
    </submittedName>
</protein>
<dbReference type="RefSeq" id="WP_258216134.1">
    <property type="nucleotide sequence ID" value="NZ_JANQBD010000020.1"/>
</dbReference>
<comment type="caution">
    <text evidence="2">The sequence shown here is derived from an EMBL/GenBank/DDBJ whole genome shotgun (WGS) entry which is preliminary data.</text>
</comment>
<accession>A0ABT1YN33</accession>
<keyword evidence="3" id="KW-1185">Reference proteome</keyword>
<gene>
    <name evidence="2" type="ORF">NV381_25610</name>
</gene>
<evidence type="ECO:0000259" key="1">
    <source>
        <dbReference type="Pfam" id="PF13443"/>
    </source>
</evidence>
<dbReference type="Pfam" id="PF13443">
    <property type="entry name" value="HTH_26"/>
    <property type="match status" value="1"/>
</dbReference>
<name>A0ABT1YN33_9BACL</name>
<reference evidence="2 3" key="1">
    <citation type="submission" date="2022-08" db="EMBL/GenBank/DDBJ databases">
        <title>Paenibacillus endoradicis sp. nov., Paenibacillus radicibacter sp. nov and Paenibacillus pararadicis sp. nov., three cold-adapted plant growth-promoting bacteria isolated from root of Larix gmelinii in Great Khingan.</title>
        <authorList>
            <person name="Xue H."/>
        </authorList>
    </citation>
    <scope>NUCLEOTIDE SEQUENCE [LARGE SCALE GENOMIC DNA]</scope>
    <source>
        <strain evidence="2 3">N5-1-1-5</strain>
    </source>
</reference>